<sequence length="23" mass="2597">MFRVRPPVSLLTSQYPSVTTLTC</sequence>
<evidence type="ECO:0000313" key="1">
    <source>
        <dbReference type="EMBL" id="JAD29423.1"/>
    </source>
</evidence>
<reference evidence="1" key="1">
    <citation type="submission" date="2014-09" db="EMBL/GenBank/DDBJ databases">
        <authorList>
            <person name="Magalhaes I.L.F."/>
            <person name="Oliveira U."/>
            <person name="Santos F.R."/>
            <person name="Vidigal T.H.D.A."/>
            <person name="Brescovit A.D."/>
            <person name="Santos A.J."/>
        </authorList>
    </citation>
    <scope>NUCLEOTIDE SEQUENCE</scope>
    <source>
        <tissue evidence="1">Shoot tissue taken approximately 20 cm above the soil surface</tissue>
    </source>
</reference>
<proteinExistence type="predicted"/>
<reference evidence="1" key="2">
    <citation type="journal article" date="2015" name="Data Brief">
        <title>Shoot transcriptome of the giant reed, Arundo donax.</title>
        <authorList>
            <person name="Barrero R.A."/>
            <person name="Guerrero F.D."/>
            <person name="Moolhuijzen P."/>
            <person name="Goolsby J.A."/>
            <person name="Tidwell J."/>
            <person name="Bellgard S.E."/>
            <person name="Bellgard M.I."/>
        </authorList>
    </citation>
    <scope>NUCLEOTIDE SEQUENCE</scope>
    <source>
        <tissue evidence="1">Shoot tissue taken approximately 20 cm above the soil surface</tissue>
    </source>
</reference>
<accession>A0A0A8YVG2</accession>
<organism evidence="1">
    <name type="scientific">Arundo donax</name>
    <name type="common">Giant reed</name>
    <name type="synonym">Donax arundinaceus</name>
    <dbReference type="NCBI Taxonomy" id="35708"/>
    <lineage>
        <taxon>Eukaryota</taxon>
        <taxon>Viridiplantae</taxon>
        <taxon>Streptophyta</taxon>
        <taxon>Embryophyta</taxon>
        <taxon>Tracheophyta</taxon>
        <taxon>Spermatophyta</taxon>
        <taxon>Magnoliopsida</taxon>
        <taxon>Liliopsida</taxon>
        <taxon>Poales</taxon>
        <taxon>Poaceae</taxon>
        <taxon>PACMAD clade</taxon>
        <taxon>Arundinoideae</taxon>
        <taxon>Arundineae</taxon>
        <taxon>Arundo</taxon>
    </lineage>
</organism>
<dbReference type="EMBL" id="GBRH01268472">
    <property type="protein sequence ID" value="JAD29423.1"/>
    <property type="molecule type" value="Transcribed_RNA"/>
</dbReference>
<protein>
    <submittedName>
        <fullName evidence="1">Uncharacterized protein</fullName>
    </submittedName>
</protein>
<name>A0A0A8YVG2_ARUDO</name>
<dbReference type="AlphaFoldDB" id="A0A0A8YVG2"/>